<organism evidence="3 4">
    <name type="scientific">Phyllobacterium phragmitis</name>
    <dbReference type="NCBI Taxonomy" id="2670329"/>
    <lineage>
        <taxon>Bacteria</taxon>
        <taxon>Pseudomonadati</taxon>
        <taxon>Pseudomonadota</taxon>
        <taxon>Alphaproteobacteria</taxon>
        <taxon>Hyphomicrobiales</taxon>
        <taxon>Phyllobacteriaceae</taxon>
        <taxon>Phyllobacterium</taxon>
    </lineage>
</organism>
<dbReference type="InterPro" id="IPR036397">
    <property type="entry name" value="RNaseH_sf"/>
</dbReference>
<feature type="domain" description="Integrase catalytic" evidence="2">
    <location>
        <begin position="130"/>
        <end position="316"/>
    </location>
</feature>
<dbReference type="SUPFAM" id="SSF46689">
    <property type="entry name" value="Homeodomain-like"/>
    <property type="match status" value="1"/>
</dbReference>
<keyword evidence="4" id="KW-1185">Reference proteome</keyword>
<dbReference type="SUPFAM" id="SSF53098">
    <property type="entry name" value="Ribonuclease H-like"/>
    <property type="match status" value="1"/>
</dbReference>
<evidence type="ECO:0000313" key="4">
    <source>
        <dbReference type="Proteomes" id="UP001628091"/>
    </source>
</evidence>
<feature type="region of interest" description="Disordered" evidence="1">
    <location>
        <begin position="411"/>
        <end position="452"/>
    </location>
</feature>
<evidence type="ECO:0000259" key="2">
    <source>
        <dbReference type="PROSITE" id="PS50994"/>
    </source>
</evidence>
<dbReference type="PANTHER" id="PTHR35004:SF7">
    <property type="entry name" value="INTEGRASE PROTEIN"/>
    <property type="match status" value="1"/>
</dbReference>
<gene>
    <name evidence="3" type="ORF">PPNSA23_38220</name>
</gene>
<dbReference type="Pfam" id="PF13565">
    <property type="entry name" value="HTH_32"/>
    <property type="match status" value="1"/>
</dbReference>
<name>A0ABQ0H4M6_9HYPH</name>
<dbReference type="InterPro" id="IPR047797">
    <property type="entry name" value="ISNCY_transpos"/>
</dbReference>
<dbReference type="PANTHER" id="PTHR35004">
    <property type="entry name" value="TRANSPOSASE RV3428C-RELATED"/>
    <property type="match status" value="1"/>
</dbReference>
<dbReference type="EMBL" id="BAAFZP010000002">
    <property type="protein sequence ID" value="GAB1583879.1"/>
    <property type="molecule type" value="Genomic_DNA"/>
</dbReference>
<comment type="caution">
    <text evidence="3">The sequence shown here is derived from an EMBL/GenBank/DDBJ whole genome shotgun (WGS) entry which is preliminary data.</text>
</comment>
<sequence length="475" mass="54445">MPCLVTLSQKELLRLEAIQKIREKRLSVAQAAELLHLSRSQVHRLLQAYDRDGAAGLASKKRGRPSNRRHTEGFRNQVLDLVRAHYADFGPTLAREKLVEWHQVSVSKETLRKWMTEAGLWTSRRERKRQLHQPRGRRDCFGELVQIDGSHHWWFENRGPKCALLVYIDDAPGKLLHLRFAASESTFDYFHATKAYLQEWGKPIAFYSDKHGVFRTTHGSEKDRTTGLTQFGRALYELNIDIICANTPQAKGRVERANQTLQDRLVKELRLRGIDTIEVANTYAPAFIADFNARFGKEPRNPKDMHRPLADHENLDGIMCRKEVRTVSQTLTLRYDKVLFILEPTDLAKSLARQKVVVCDFPDGRLEIMHEGTALPYRTFDKLRSVNRAEIVGNKRLDAALAMVAEMQAGRELKRSQHGPRRTGQTDHMFGIPDGSVGNGYQKRGRKPGRRTDFVNDPAVNARREQALARMKVVE</sequence>
<accession>A0ABQ0H4M6</accession>
<dbReference type="RefSeq" id="WP_407866411.1">
    <property type="nucleotide sequence ID" value="NZ_BAAFZP010000002.1"/>
</dbReference>
<proteinExistence type="predicted"/>
<dbReference type="NCBIfam" id="NF033594">
    <property type="entry name" value="transpos_ISNCY_2"/>
    <property type="match status" value="1"/>
</dbReference>
<dbReference type="InterPro" id="IPR009057">
    <property type="entry name" value="Homeodomain-like_sf"/>
</dbReference>
<evidence type="ECO:0000256" key="1">
    <source>
        <dbReference type="SAM" id="MobiDB-lite"/>
    </source>
</evidence>
<protein>
    <submittedName>
        <fullName evidence="3">ISNCY family transposase</fullName>
    </submittedName>
</protein>
<dbReference type="InterPro" id="IPR012337">
    <property type="entry name" value="RNaseH-like_sf"/>
</dbReference>
<evidence type="ECO:0000313" key="3">
    <source>
        <dbReference type="EMBL" id="GAB1583879.1"/>
    </source>
</evidence>
<dbReference type="Gene3D" id="3.30.420.10">
    <property type="entry name" value="Ribonuclease H-like superfamily/Ribonuclease H"/>
    <property type="match status" value="1"/>
</dbReference>
<dbReference type="Proteomes" id="UP001628091">
    <property type="component" value="Unassembled WGS sequence"/>
</dbReference>
<reference evidence="3 4" key="1">
    <citation type="submission" date="2024-10" db="EMBL/GenBank/DDBJ databases">
        <title>Isolation, draft genome sequencing and identification of Phyllobacterium sp. NSA23, isolated from leaf soil.</title>
        <authorList>
            <person name="Akita H."/>
        </authorList>
    </citation>
    <scope>NUCLEOTIDE SEQUENCE [LARGE SCALE GENOMIC DNA]</scope>
    <source>
        <strain evidence="3 4">NSA23</strain>
    </source>
</reference>
<dbReference type="PROSITE" id="PS50994">
    <property type="entry name" value="INTEGRASE"/>
    <property type="match status" value="1"/>
</dbReference>
<dbReference type="InterPro" id="IPR001584">
    <property type="entry name" value="Integrase_cat-core"/>
</dbReference>